<reference evidence="2" key="1">
    <citation type="submission" date="2022-07" db="EMBL/GenBank/DDBJ databases">
        <title>Genome Sequence of Physisporinus lineatus.</title>
        <authorList>
            <person name="Buettner E."/>
        </authorList>
    </citation>
    <scope>NUCLEOTIDE SEQUENCE</scope>
    <source>
        <strain evidence="2">VT162</strain>
    </source>
</reference>
<dbReference type="AlphaFoldDB" id="A0AAD5YJW5"/>
<name>A0AAD5YJW5_9APHY</name>
<dbReference type="Proteomes" id="UP001212997">
    <property type="component" value="Unassembled WGS sequence"/>
</dbReference>
<feature type="compositionally biased region" description="Basic and acidic residues" evidence="1">
    <location>
        <begin position="28"/>
        <end position="39"/>
    </location>
</feature>
<evidence type="ECO:0000313" key="2">
    <source>
        <dbReference type="EMBL" id="KAJ3488880.1"/>
    </source>
</evidence>
<proteinExistence type="predicted"/>
<evidence type="ECO:0000313" key="3">
    <source>
        <dbReference type="Proteomes" id="UP001212997"/>
    </source>
</evidence>
<feature type="compositionally biased region" description="Polar residues" evidence="1">
    <location>
        <begin position="13"/>
        <end position="27"/>
    </location>
</feature>
<feature type="region of interest" description="Disordered" evidence="1">
    <location>
        <begin position="1"/>
        <end position="39"/>
    </location>
</feature>
<sequence length="336" mass="37100">MSSSYHTFRVQKPPNSATNVPSGTGTEEPTHQPVDEIPRTEAERLDTMFQALKRTKWKLGDFLYAVFQDNDHQYQGIVTKFLSGKSKVKPASIVQLMFEHSSSRPKSKASEETAIHYAQPAVFAWSLDVVLQKITAEVKKLIRDPELRVRASRKGAVQELLLSVAPEQSVPSDPQFLSNEGDGLGDRGSLLKELVEDIAMGASTDLETVIDDVEMGDAVVEREEGEESESESEGVAIELPENESIENPLEPVLADGSSIGLLSQASIKPRARGKGKDTLVTWEIIEKFSLASLKEKYQHRAPTVWRVMSELASGEKKPSRLGGIYRPKDIVSIISK</sequence>
<gene>
    <name evidence="2" type="ORF">NLI96_g2537</name>
</gene>
<comment type="caution">
    <text evidence="2">The sequence shown here is derived from an EMBL/GenBank/DDBJ whole genome shotgun (WGS) entry which is preliminary data.</text>
</comment>
<dbReference type="EMBL" id="JANAWD010000057">
    <property type="protein sequence ID" value="KAJ3488880.1"/>
    <property type="molecule type" value="Genomic_DNA"/>
</dbReference>
<accession>A0AAD5YJW5</accession>
<feature type="region of interest" description="Disordered" evidence="1">
    <location>
        <begin position="219"/>
        <end position="242"/>
    </location>
</feature>
<feature type="compositionally biased region" description="Acidic residues" evidence="1">
    <location>
        <begin position="223"/>
        <end position="232"/>
    </location>
</feature>
<evidence type="ECO:0000256" key="1">
    <source>
        <dbReference type="SAM" id="MobiDB-lite"/>
    </source>
</evidence>
<protein>
    <submittedName>
        <fullName evidence="2">Uncharacterized protein</fullName>
    </submittedName>
</protein>
<organism evidence="2 3">
    <name type="scientific">Meripilus lineatus</name>
    <dbReference type="NCBI Taxonomy" id="2056292"/>
    <lineage>
        <taxon>Eukaryota</taxon>
        <taxon>Fungi</taxon>
        <taxon>Dikarya</taxon>
        <taxon>Basidiomycota</taxon>
        <taxon>Agaricomycotina</taxon>
        <taxon>Agaricomycetes</taxon>
        <taxon>Polyporales</taxon>
        <taxon>Meripilaceae</taxon>
        <taxon>Meripilus</taxon>
    </lineage>
</organism>
<keyword evidence="3" id="KW-1185">Reference proteome</keyword>